<dbReference type="FunFam" id="4.10.1000.10:FF:000022">
    <property type="entry name" value="Zinc finger CCCH domain-containing protein 7"/>
    <property type="match status" value="1"/>
</dbReference>
<keyword evidence="9" id="KW-1185">Reference proteome</keyword>
<organism evidence="8 9">
    <name type="scientific">Elsinoe batatas</name>
    <dbReference type="NCBI Taxonomy" id="2601811"/>
    <lineage>
        <taxon>Eukaryota</taxon>
        <taxon>Fungi</taxon>
        <taxon>Dikarya</taxon>
        <taxon>Ascomycota</taxon>
        <taxon>Pezizomycotina</taxon>
        <taxon>Dothideomycetes</taxon>
        <taxon>Dothideomycetidae</taxon>
        <taxon>Myriangiales</taxon>
        <taxon>Elsinoaceae</taxon>
        <taxon>Elsinoe</taxon>
    </lineage>
</organism>
<feature type="domain" description="C3H1-type" evidence="7">
    <location>
        <begin position="285"/>
        <end position="308"/>
    </location>
</feature>
<evidence type="ECO:0000259" key="7">
    <source>
        <dbReference type="PROSITE" id="PS50103"/>
    </source>
</evidence>
<sequence length="455" mass="50266">MSEDAELQAKIAALSARINREKQGNAPTNASNYQQPPRWSPYSRGGPHHAPPHRGGYHSSPRGGIHKMGFRHRTLVNNNSTRGDSKSGTATPEPDEKLSAGITTHDRGHMQWTNAAVFDKKVQAKVRAMEETAKAKRQAKDDSLKIRVVEHVYGVQTPSATVAPSTASREIIMNDLRFRVAHDGSKLIRIFDGPNKDPHSTPKEAKVAGVSFVRTKNGNLLRQGLLRNKRSDPHDLVSFNRYSRRTNRVDSGKIQKKLCADFTSTGSCTHGNRCRFKHDIAKLAICKDFLRHGQCAAGEDCNLSHEPSPHRVPTCLHFLRNACTKPDCPYSHACADPNAPVCKDFGRMGYCEKGTTCTDRHVNECPDYTNTGVCRNNKKCRLPHIDRAGTLRKAAAAKAAKGEDEVAFDISSEEEDYDEIDSDDADSEEIEDDVVMSGGGDGHELSQQQDFIPFA</sequence>
<dbReference type="Proteomes" id="UP000809789">
    <property type="component" value="Unassembled WGS sequence"/>
</dbReference>
<dbReference type="AlphaFoldDB" id="A0A8K0PIJ7"/>
<evidence type="ECO:0000313" key="8">
    <source>
        <dbReference type="EMBL" id="KAG8628573.1"/>
    </source>
</evidence>
<feature type="region of interest" description="Disordered" evidence="6">
    <location>
        <begin position="402"/>
        <end position="455"/>
    </location>
</feature>
<evidence type="ECO:0000313" key="9">
    <source>
        <dbReference type="Proteomes" id="UP000809789"/>
    </source>
</evidence>
<reference evidence="8" key="1">
    <citation type="submission" date="2021-07" db="EMBL/GenBank/DDBJ databases">
        <title>Elsinoe batatas strain:CRI-CJ2 Genome sequencing and assembly.</title>
        <authorList>
            <person name="Huang L."/>
        </authorList>
    </citation>
    <scope>NUCLEOTIDE SEQUENCE</scope>
    <source>
        <strain evidence="8">CRI-CJ2</strain>
    </source>
</reference>
<feature type="domain" description="C3H1-type" evidence="7">
    <location>
        <begin position="336"/>
        <end position="364"/>
    </location>
</feature>
<dbReference type="PROSITE" id="PS50103">
    <property type="entry name" value="ZF_C3H1"/>
    <property type="match status" value="4"/>
</dbReference>
<feature type="region of interest" description="Disordered" evidence="6">
    <location>
        <begin position="18"/>
        <end position="101"/>
    </location>
</feature>
<proteinExistence type="predicted"/>
<keyword evidence="3 5" id="KW-0863">Zinc-finger</keyword>
<feature type="compositionally biased region" description="Polar residues" evidence="6">
    <location>
        <begin position="445"/>
        <end position="455"/>
    </location>
</feature>
<dbReference type="GO" id="GO:0005634">
    <property type="term" value="C:nucleus"/>
    <property type="evidence" value="ECO:0007669"/>
    <property type="project" value="TreeGrafter"/>
</dbReference>
<evidence type="ECO:0000256" key="4">
    <source>
        <dbReference type="ARBA" id="ARBA00022833"/>
    </source>
</evidence>
<feature type="zinc finger region" description="C3H1-type" evidence="5">
    <location>
        <begin position="285"/>
        <end position="308"/>
    </location>
</feature>
<evidence type="ECO:0000256" key="1">
    <source>
        <dbReference type="ARBA" id="ARBA00022723"/>
    </source>
</evidence>
<dbReference type="InterPro" id="IPR036855">
    <property type="entry name" value="Znf_CCCH_sf"/>
</dbReference>
<dbReference type="OrthoDB" id="410307at2759"/>
<feature type="compositionally biased region" description="Polar residues" evidence="6">
    <location>
        <begin position="75"/>
        <end position="90"/>
    </location>
</feature>
<dbReference type="Gene3D" id="6.10.250.3220">
    <property type="match status" value="1"/>
</dbReference>
<feature type="zinc finger region" description="C3H1-type" evidence="5">
    <location>
        <begin position="309"/>
        <end position="335"/>
    </location>
</feature>
<keyword evidence="4 5" id="KW-0862">Zinc</keyword>
<dbReference type="SMART" id="SM00356">
    <property type="entry name" value="ZnF_C3H1"/>
    <property type="match status" value="5"/>
</dbReference>
<gene>
    <name evidence="8" type="ORF">KVT40_004446</name>
</gene>
<dbReference type="InterPro" id="IPR000571">
    <property type="entry name" value="Znf_CCCH"/>
</dbReference>
<feature type="domain" description="C3H1-type" evidence="7">
    <location>
        <begin position="253"/>
        <end position="281"/>
    </location>
</feature>
<evidence type="ECO:0000256" key="6">
    <source>
        <dbReference type="SAM" id="MobiDB-lite"/>
    </source>
</evidence>
<feature type="zinc finger region" description="C3H1-type" evidence="5">
    <location>
        <begin position="253"/>
        <end position="281"/>
    </location>
</feature>
<dbReference type="Pfam" id="PF00642">
    <property type="entry name" value="zf-CCCH"/>
    <property type="match status" value="1"/>
</dbReference>
<keyword evidence="2" id="KW-0677">Repeat</keyword>
<dbReference type="PANTHER" id="PTHR46156:SF1">
    <property type="entry name" value="ZINC FINGER CCCH DOMAIN-CONTAINING PROTEIN 3"/>
    <property type="match status" value="1"/>
</dbReference>
<feature type="compositionally biased region" description="Basic residues" evidence="6">
    <location>
        <begin position="46"/>
        <end position="56"/>
    </location>
</feature>
<dbReference type="GO" id="GO:0008270">
    <property type="term" value="F:zinc ion binding"/>
    <property type="evidence" value="ECO:0007669"/>
    <property type="project" value="UniProtKB-KW"/>
</dbReference>
<dbReference type="PANTHER" id="PTHR46156">
    <property type="entry name" value="CCCH ZINGC FINGER"/>
    <property type="match status" value="1"/>
</dbReference>
<feature type="compositionally biased region" description="Acidic residues" evidence="6">
    <location>
        <begin position="405"/>
        <end position="434"/>
    </location>
</feature>
<dbReference type="SUPFAM" id="SSF90229">
    <property type="entry name" value="CCCH zinc finger"/>
    <property type="match status" value="3"/>
</dbReference>
<comment type="caution">
    <text evidence="8">The sequence shown here is derived from an EMBL/GenBank/DDBJ whole genome shotgun (WGS) entry which is preliminary data.</text>
</comment>
<evidence type="ECO:0000256" key="2">
    <source>
        <dbReference type="ARBA" id="ARBA00022737"/>
    </source>
</evidence>
<dbReference type="Gene3D" id="4.10.1000.10">
    <property type="entry name" value="Zinc finger, CCCH-type"/>
    <property type="match status" value="2"/>
</dbReference>
<dbReference type="FunFam" id="4.10.1000.10:FF:000035">
    <property type="entry name" value="CCCH zinc finger protein, variant"/>
    <property type="match status" value="1"/>
</dbReference>
<evidence type="ECO:0000256" key="5">
    <source>
        <dbReference type="PROSITE-ProRule" id="PRU00723"/>
    </source>
</evidence>
<feature type="zinc finger region" description="C3H1-type" evidence="5">
    <location>
        <begin position="336"/>
        <end position="364"/>
    </location>
</feature>
<evidence type="ECO:0000256" key="3">
    <source>
        <dbReference type="ARBA" id="ARBA00022771"/>
    </source>
</evidence>
<feature type="domain" description="C3H1-type" evidence="7">
    <location>
        <begin position="309"/>
        <end position="335"/>
    </location>
</feature>
<name>A0A8K0PIJ7_9PEZI</name>
<accession>A0A8K0PIJ7</accession>
<dbReference type="EMBL" id="JAESVG020000004">
    <property type="protein sequence ID" value="KAG8628573.1"/>
    <property type="molecule type" value="Genomic_DNA"/>
</dbReference>
<keyword evidence="1 5" id="KW-0479">Metal-binding</keyword>
<protein>
    <recommendedName>
        <fullName evidence="7">C3H1-type domain-containing protein</fullName>
    </recommendedName>
</protein>
<feature type="compositionally biased region" description="Polar residues" evidence="6">
    <location>
        <begin position="25"/>
        <end position="37"/>
    </location>
</feature>
<feature type="compositionally biased region" description="Basic residues" evidence="6">
    <location>
        <begin position="64"/>
        <end position="74"/>
    </location>
</feature>